<dbReference type="EMBL" id="OB660235">
    <property type="protein sequence ID" value="CAD7223656.1"/>
    <property type="molecule type" value="Genomic_DNA"/>
</dbReference>
<dbReference type="OrthoDB" id="9982100at2759"/>
<comment type="cofactor">
    <cofactor evidence="4">
        <name>FAD</name>
        <dbReference type="ChEBI" id="CHEBI:57692"/>
    </cofactor>
</comment>
<feature type="compositionally biased region" description="Basic and acidic residues" evidence="5">
    <location>
        <begin position="55"/>
        <end position="65"/>
    </location>
</feature>
<dbReference type="PROSITE" id="PS50934">
    <property type="entry name" value="SWIRM"/>
    <property type="match status" value="1"/>
</dbReference>
<keyword evidence="3" id="KW-0560">Oxidoreductase</keyword>
<dbReference type="GO" id="GO:0005634">
    <property type="term" value="C:nucleus"/>
    <property type="evidence" value="ECO:0007669"/>
    <property type="project" value="UniProtKB-SubCell"/>
</dbReference>
<sequence>MDSSDAVNHIDDESVLDLESSTVEQNGSGDVSSEGGIASNDDAATGSGSNTERSSSIHENGRDGEPSAEQRAARESRLPFDKLTSDEAEAFADIREGSFSSQKVFLCIRNFILKLWLENPRVELVLEEIVRQLPSPLNSDSSLIKRIHAFLERFGYINFGMYRRIKPLMIQKRGRVIIIGAGISGLAAAQQLKSFGMDVIVLEARDRVGGRIATFQKGQFVADLGAMVVTGLGGGNPISILSKQINMEFASIMSKCPLFNMRGRRIDRAEDEAVEREFNRLLEHAGYMGHQLDLTHVDGNPLSLGQALETIVDLQEKKTRDRYMKYLRAYAEEQDELKLLCDDALGLQRRIKLTARQIRNKEFKTAAQRNQAVMLLKTLREKWKTLTEEIDGKKVLLERIESEKPAECYLTPSQRQILDWHFANLEFANAAPLDKLSLKHWDQDDDYVFQGTHQLIRNGYGCIPMTLADGLNINLGMEVKRIQYDGKRGVEVSVLNTRNGSNLEMLTADVVLCTLPLGVLKDSVDPSPSSPPAVTFCPPLPEWKIRSIRRLGFGNLNKVVLCFDRIFWDDDQINLFGHIGFESSSRGELFLFWTLYKSPVLIALISGESANVVERVSNDIIVGRCLAILRRIFHNTSVPQPKEMVVTRWNMDPFTRGAYSYVATEAYGADYDILASPVAAREGSVPRVYFGGEHTARNYPATVHGAFLSGLREAQKISNDYLGAPYKLEKS</sequence>
<evidence type="ECO:0000256" key="1">
    <source>
        <dbReference type="ARBA" id="ARBA00004123"/>
    </source>
</evidence>
<dbReference type="SUPFAM" id="SSF54373">
    <property type="entry name" value="FAD-linked reductases, C-terminal domain"/>
    <property type="match status" value="1"/>
</dbReference>
<feature type="binding site" evidence="4">
    <location>
        <position position="211"/>
    </location>
    <ligand>
        <name>FAD</name>
        <dbReference type="ChEBI" id="CHEBI:57692"/>
    </ligand>
</feature>
<dbReference type="Pfam" id="PF04433">
    <property type="entry name" value="SWIRM"/>
    <property type="match status" value="1"/>
</dbReference>
<dbReference type="InterPro" id="IPR036188">
    <property type="entry name" value="FAD/NAD-bd_sf"/>
</dbReference>
<reference evidence="6" key="1">
    <citation type="submission" date="2020-11" db="EMBL/GenBank/DDBJ databases">
        <authorList>
            <person name="Tran Van P."/>
        </authorList>
    </citation>
    <scope>NUCLEOTIDE SEQUENCE</scope>
</reference>
<feature type="compositionally biased region" description="Polar residues" evidence="5">
    <location>
        <begin position="19"/>
        <end position="31"/>
    </location>
</feature>
<dbReference type="InterPro" id="IPR009057">
    <property type="entry name" value="Homeodomain-like_sf"/>
</dbReference>
<dbReference type="SUPFAM" id="SSF51905">
    <property type="entry name" value="FAD/NAD(P)-binding domain"/>
    <property type="match status" value="1"/>
</dbReference>
<dbReference type="SUPFAM" id="SSF46689">
    <property type="entry name" value="Homeodomain-like"/>
    <property type="match status" value="1"/>
</dbReference>
<evidence type="ECO:0000256" key="5">
    <source>
        <dbReference type="SAM" id="MobiDB-lite"/>
    </source>
</evidence>
<dbReference type="InterPro" id="IPR036388">
    <property type="entry name" value="WH-like_DNA-bd_sf"/>
</dbReference>
<dbReference type="GO" id="GO:0050660">
    <property type="term" value="F:flavin adenine dinucleotide binding"/>
    <property type="evidence" value="ECO:0007669"/>
    <property type="project" value="InterPro"/>
</dbReference>
<dbReference type="PIRSF" id="PIRSF038051">
    <property type="entry name" value="Histone_Lys-demethylase"/>
    <property type="match status" value="1"/>
</dbReference>
<protein>
    <submittedName>
        <fullName evidence="6">Uncharacterized protein</fullName>
    </submittedName>
</protein>
<dbReference type="InterPro" id="IPR007526">
    <property type="entry name" value="SWIRM"/>
</dbReference>
<proteinExistence type="inferred from homology"/>
<dbReference type="Gene3D" id="3.50.50.60">
    <property type="entry name" value="FAD/NAD(P)-binding domain"/>
    <property type="match status" value="2"/>
</dbReference>
<feature type="binding site" evidence="4">
    <location>
        <begin position="176"/>
        <end position="204"/>
    </location>
    <ligand>
        <name>FAD</name>
        <dbReference type="ChEBI" id="CHEBI:57692"/>
    </ligand>
</feature>
<dbReference type="GO" id="GO:0006355">
    <property type="term" value="P:regulation of DNA-templated transcription"/>
    <property type="evidence" value="ECO:0007669"/>
    <property type="project" value="InterPro"/>
</dbReference>
<evidence type="ECO:0000256" key="4">
    <source>
        <dbReference type="PIRSR" id="PIRSR038051-1"/>
    </source>
</evidence>
<evidence type="ECO:0000313" key="6">
    <source>
        <dbReference type="EMBL" id="CAD7223656.1"/>
    </source>
</evidence>
<evidence type="ECO:0000256" key="2">
    <source>
        <dbReference type="ARBA" id="ARBA00005995"/>
    </source>
</evidence>
<feature type="binding site" evidence="4">
    <location>
        <begin position="227"/>
        <end position="228"/>
    </location>
    <ligand>
        <name>FAD</name>
        <dbReference type="ChEBI" id="CHEBI:57692"/>
    </ligand>
</feature>
<feature type="binding site" evidence="4">
    <location>
        <position position="205"/>
    </location>
    <ligand>
        <name>FAD</name>
        <dbReference type="ChEBI" id="CHEBI:57692"/>
    </ligand>
</feature>
<organism evidence="6">
    <name type="scientific">Cyprideis torosa</name>
    <dbReference type="NCBI Taxonomy" id="163714"/>
    <lineage>
        <taxon>Eukaryota</taxon>
        <taxon>Metazoa</taxon>
        <taxon>Ecdysozoa</taxon>
        <taxon>Arthropoda</taxon>
        <taxon>Crustacea</taxon>
        <taxon>Oligostraca</taxon>
        <taxon>Ostracoda</taxon>
        <taxon>Podocopa</taxon>
        <taxon>Podocopida</taxon>
        <taxon>Cytherocopina</taxon>
        <taxon>Cytheroidea</taxon>
        <taxon>Cytherideidae</taxon>
        <taxon>Cyprideis</taxon>
    </lineage>
</organism>
<name>A0A7R8W2P4_9CRUS</name>
<gene>
    <name evidence="6" type="ORF">CTOB1V02_LOCUS1636</name>
</gene>
<dbReference type="Pfam" id="PF01593">
    <property type="entry name" value="Amino_oxidase"/>
    <property type="match status" value="2"/>
</dbReference>
<dbReference type="InterPro" id="IPR050281">
    <property type="entry name" value="Flavin_monoamine_oxidase"/>
</dbReference>
<dbReference type="Gene3D" id="1.10.10.10">
    <property type="entry name" value="Winged helix-like DNA-binding domain superfamily/Winged helix DNA-binding domain"/>
    <property type="match status" value="1"/>
</dbReference>
<dbReference type="InterPro" id="IPR017366">
    <property type="entry name" value="Hist_Lys-spec_deMease"/>
</dbReference>
<dbReference type="AlphaFoldDB" id="A0A7R8W2P4"/>
<dbReference type="GO" id="GO:0140682">
    <property type="term" value="F:FAD-dependent H3K4me/H3K4me3 demethylase activity"/>
    <property type="evidence" value="ECO:0007669"/>
    <property type="project" value="UniProtKB-ARBA"/>
</dbReference>
<dbReference type="Gene3D" id="3.90.660.10">
    <property type="match status" value="1"/>
</dbReference>
<dbReference type="FunFam" id="1.10.10.10:FF:000064">
    <property type="entry name" value="Lysine-specific histone demethylase 1A"/>
    <property type="match status" value="1"/>
</dbReference>
<dbReference type="PANTHER" id="PTHR10742:SF386">
    <property type="entry name" value="LYSINE-SPECIFIC HISTONE DEMETHYLASE 1A"/>
    <property type="match status" value="1"/>
</dbReference>
<dbReference type="PANTHER" id="PTHR10742">
    <property type="entry name" value="FLAVIN MONOAMINE OXIDASE"/>
    <property type="match status" value="1"/>
</dbReference>
<dbReference type="GO" id="GO:0003682">
    <property type="term" value="F:chromatin binding"/>
    <property type="evidence" value="ECO:0007669"/>
    <property type="project" value="TreeGrafter"/>
</dbReference>
<comment type="similarity">
    <text evidence="2">Belongs to the flavin monoamine oxidase family.</text>
</comment>
<accession>A0A7R8W2P4</accession>
<dbReference type="FunFam" id="3.50.50.60:FF:000582">
    <property type="entry name" value="Probable lysine-specific histone demethylase 1"/>
    <property type="match status" value="1"/>
</dbReference>
<keyword evidence="4" id="KW-0274">FAD</keyword>
<dbReference type="Gene3D" id="1.10.287.80">
    <property type="entry name" value="ATP synthase, gamma subunit, helix hairpin domain"/>
    <property type="match status" value="1"/>
</dbReference>
<evidence type="ECO:0000256" key="3">
    <source>
        <dbReference type="ARBA" id="ARBA00023002"/>
    </source>
</evidence>
<keyword evidence="4" id="KW-0285">Flavoprotein</keyword>
<feature type="region of interest" description="Disordered" evidence="5">
    <location>
        <begin position="1"/>
        <end position="79"/>
    </location>
</feature>
<feature type="binding site" evidence="4">
    <location>
        <begin position="702"/>
        <end position="703"/>
    </location>
    <ligand>
        <name>FAD</name>
        <dbReference type="ChEBI" id="CHEBI:57692"/>
    </ligand>
</feature>
<dbReference type="InterPro" id="IPR002937">
    <property type="entry name" value="Amino_oxidase"/>
</dbReference>
<feature type="binding site" evidence="4">
    <location>
        <position position="693"/>
    </location>
    <ligand>
        <name>FAD</name>
        <dbReference type="ChEBI" id="CHEBI:57692"/>
    </ligand>
</feature>
<comment type="subcellular location">
    <subcellularLocation>
        <location evidence="1">Nucleus</location>
    </subcellularLocation>
</comment>